<feature type="region of interest" description="Disordered" evidence="1">
    <location>
        <begin position="1"/>
        <end position="66"/>
    </location>
</feature>
<keyword evidence="3" id="KW-1185">Reference proteome</keyword>
<feature type="compositionally biased region" description="Basic and acidic residues" evidence="1">
    <location>
        <begin position="45"/>
        <end position="66"/>
    </location>
</feature>
<organism evidence="2 3">
    <name type="scientific">Streptomyces venetus</name>
    <dbReference type="NCBI Taxonomy" id="1701086"/>
    <lineage>
        <taxon>Bacteria</taxon>
        <taxon>Bacillati</taxon>
        <taxon>Actinomycetota</taxon>
        <taxon>Actinomycetes</taxon>
        <taxon>Kitasatosporales</taxon>
        <taxon>Streptomycetaceae</taxon>
        <taxon>Streptomyces</taxon>
    </lineage>
</organism>
<evidence type="ECO:0000256" key="1">
    <source>
        <dbReference type="SAM" id="MobiDB-lite"/>
    </source>
</evidence>
<protein>
    <submittedName>
        <fullName evidence="2">Uncharacterized protein</fullName>
    </submittedName>
</protein>
<proteinExistence type="predicted"/>
<reference evidence="3" key="1">
    <citation type="journal article" date="2019" name="Int. J. Syst. Evol. Microbiol.">
        <title>The Global Catalogue of Microorganisms (GCM) 10K type strain sequencing project: providing services to taxonomists for standard genome sequencing and annotation.</title>
        <authorList>
            <consortium name="The Broad Institute Genomics Platform"/>
            <consortium name="The Broad Institute Genome Sequencing Center for Infectious Disease"/>
            <person name="Wu L."/>
            <person name="Ma J."/>
        </authorList>
    </citation>
    <scope>NUCLEOTIDE SEQUENCE [LARGE SCALE GENOMIC DNA]</scope>
    <source>
        <strain evidence="3">JCM 31290</strain>
    </source>
</reference>
<dbReference type="EMBL" id="BAABET010000001">
    <property type="protein sequence ID" value="GAA4294676.1"/>
    <property type="molecule type" value="Genomic_DNA"/>
</dbReference>
<dbReference type="Proteomes" id="UP001501115">
    <property type="component" value="Unassembled WGS sequence"/>
</dbReference>
<gene>
    <name evidence="2" type="ORF">GCM10023086_07160</name>
</gene>
<sequence length="66" mass="6961">MEGLAEEPAQYPGRLATGSRPGTERTLRAAFGVAGQAGDEEGQDGQDHTYGDDGGNYHDRLPSLVD</sequence>
<evidence type="ECO:0000313" key="3">
    <source>
        <dbReference type="Proteomes" id="UP001501115"/>
    </source>
</evidence>
<accession>A0ABP8F441</accession>
<comment type="caution">
    <text evidence="2">The sequence shown here is derived from an EMBL/GenBank/DDBJ whole genome shotgun (WGS) entry which is preliminary data.</text>
</comment>
<evidence type="ECO:0000313" key="2">
    <source>
        <dbReference type="EMBL" id="GAA4294676.1"/>
    </source>
</evidence>
<name>A0ABP8F441_9ACTN</name>